<name>A0ABP6NBY0_9ACTN</name>
<accession>A0ABP6NBY0</accession>
<sequence>MPTTPARPASGPDTPAEPAARPAPPVSADLLADALEWLRGLDGVRPEAADERLAELRARHPGVRMRLLRQREAATGDHHYDLLFPAPEGTVSLAFAPDRAIPWPLRGSQRTGEQLVLRVDGVDVTMERAVSVLDVLWEDTGLARRLVNAALVEQALATRGVALPADRLQEAVDAFRRARGLLTAQATRRWMAERGLTHARLEEIVAAEAAVAELRREVAGGRAEDFFTAHRAEFDRLRVVRLRYADGDRADDAAALLRAGWRAGGTGGVRPGAGGAPGSGGGTDPVTLAAEETLAGAATCRMEANGRGELVALFGVPAAEAGAGEVLGPARLPDGGFCVVCVLAVEPATLDHVTRGLVERRIFDDWLAEQRRHAHVEWFWGSRARTDELTAALPGGGADRRPRTPQGVVTVGTAKKTIIAIATQMRKPSSSQAQSWWRAARRACRGPCLRRLPRARPGRAAPARSRARGPAVASPVALPAAGPGEAAGTEETAAPAEGAVPGKAGTRSSGAADARPASGTGAGALSGAEATSLSV</sequence>
<feature type="compositionally biased region" description="Low complexity" evidence="1">
    <location>
        <begin position="517"/>
        <end position="535"/>
    </location>
</feature>
<evidence type="ECO:0000313" key="3">
    <source>
        <dbReference type="Proteomes" id="UP001500320"/>
    </source>
</evidence>
<feature type="region of interest" description="Disordered" evidence="1">
    <location>
        <begin position="1"/>
        <end position="24"/>
    </location>
</feature>
<dbReference type="InterPro" id="IPR030985">
    <property type="entry name" value="PpiC-rel_mature"/>
</dbReference>
<reference evidence="3" key="1">
    <citation type="journal article" date="2019" name="Int. J. Syst. Evol. Microbiol.">
        <title>The Global Catalogue of Microorganisms (GCM) 10K type strain sequencing project: providing services to taxonomists for standard genome sequencing and annotation.</title>
        <authorList>
            <consortium name="The Broad Institute Genomics Platform"/>
            <consortium name="The Broad Institute Genome Sequencing Center for Infectious Disease"/>
            <person name="Wu L."/>
            <person name="Ma J."/>
        </authorList>
    </citation>
    <scope>NUCLEOTIDE SEQUENCE [LARGE SCALE GENOMIC DNA]</scope>
    <source>
        <strain evidence="3">JCM 9373</strain>
    </source>
</reference>
<keyword evidence="3" id="KW-1185">Reference proteome</keyword>
<dbReference type="NCBIfam" id="TIGR04500">
    <property type="entry name" value="PpiC_rel_mature"/>
    <property type="match status" value="1"/>
</dbReference>
<dbReference type="Proteomes" id="UP001500320">
    <property type="component" value="Unassembled WGS sequence"/>
</dbReference>
<dbReference type="SUPFAM" id="SSF109998">
    <property type="entry name" value="Triger factor/SurA peptide-binding domain-like"/>
    <property type="match status" value="1"/>
</dbReference>
<feature type="compositionally biased region" description="Low complexity" evidence="1">
    <location>
        <begin position="458"/>
        <end position="502"/>
    </location>
</feature>
<gene>
    <name evidence="2" type="ORF">GCM10010466_34830</name>
</gene>
<organism evidence="2 3">
    <name type="scientific">Planomonospora alba</name>
    <dbReference type="NCBI Taxonomy" id="161354"/>
    <lineage>
        <taxon>Bacteria</taxon>
        <taxon>Bacillati</taxon>
        <taxon>Actinomycetota</taxon>
        <taxon>Actinomycetes</taxon>
        <taxon>Streptosporangiales</taxon>
        <taxon>Streptosporangiaceae</taxon>
        <taxon>Planomonospora</taxon>
    </lineage>
</organism>
<dbReference type="EMBL" id="BAAAUT010000026">
    <property type="protein sequence ID" value="GAA3140827.1"/>
    <property type="molecule type" value="Genomic_DNA"/>
</dbReference>
<comment type="caution">
    <text evidence="2">The sequence shown here is derived from an EMBL/GenBank/DDBJ whole genome shotgun (WGS) entry which is preliminary data.</text>
</comment>
<dbReference type="RefSeq" id="WP_344860697.1">
    <property type="nucleotide sequence ID" value="NZ_BAAAUT010000026.1"/>
</dbReference>
<protein>
    <submittedName>
        <fullName evidence="2">Uncharacterized protein</fullName>
    </submittedName>
</protein>
<evidence type="ECO:0000313" key="2">
    <source>
        <dbReference type="EMBL" id="GAA3140827.1"/>
    </source>
</evidence>
<proteinExistence type="predicted"/>
<evidence type="ECO:0000256" key="1">
    <source>
        <dbReference type="SAM" id="MobiDB-lite"/>
    </source>
</evidence>
<feature type="region of interest" description="Disordered" evidence="1">
    <location>
        <begin position="448"/>
        <end position="535"/>
    </location>
</feature>
<dbReference type="InterPro" id="IPR027304">
    <property type="entry name" value="Trigger_fact/SurA_dom_sf"/>
</dbReference>